<dbReference type="KEGG" id="otd:J1M35_12555"/>
<name>A0A975CDW5_9BURK</name>
<sequence length="129" mass="12075">MKKIIIALTLMCASGLASAGDCLTSYSTAGTYSCTVPTGITSVKIEAWGGGGGVSTFFAQSMRGSGGGGGGAYCGATFTVTATEALTITVGNGGANRMGGPSTGYPGGSSSVTGASINGLVAAGGGGGL</sequence>
<gene>
    <name evidence="3" type="ORF">J1M35_12555</name>
</gene>
<dbReference type="RefSeq" id="WP_208007378.1">
    <property type="nucleotide sequence ID" value="NZ_CP071796.1"/>
</dbReference>
<dbReference type="InterPro" id="IPR049304">
    <property type="entry name" value="Gly_rich_dom"/>
</dbReference>
<feature type="domain" description="Glycine-rich" evidence="2">
    <location>
        <begin position="28"/>
        <end position="128"/>
    </location>
</feature>
<proteinExistence type="predicted"/>
<dbReference type="AlphaFoldDB" id="A0A975CDW5"/>
<feature type="chain" id="PRO_5036741986" description="Glycine-rich domain-containing protein" evidence="1">
    <location>
        <begin position="20"/>
        <end position="129"/>
    </location>
</feature>
<evidence type="ECO:0000313" key="4">
    <source>
        <dbReference type="Proteomes" id="UP000663903"/>
    </source>
</evidence>
<dbReference type="EMBL" id="CP071796">
    <property type="protein sequence ID" value="QTD43971.1"/>
    <property type="molecule type" value="Genomic_DNA"/>
</dbReference>
<evidence type="ECO:0000256" key="1">
    <source>
        <dbReference type="SAM" id="SignalP"/>
    </source>
</evidence>
<dbReference type="PROSITE" id="PS51257">
    <property type="entry name" value="PROKAR_LIPOPROTEIN"/>
    <property type="match status" value="1"/>
</dbReference>
<evidence type="ECO:0000259" key="2">
    <source>
        <dbReference type="Pfam" id="PF21722"/>
    </source>
</evidence>
<protein>
    <recommendedName>
        <fullName evidence="2">Glycine-rich domain-containing protein</fullName>
    </recommendedName>
</protein>
<reference evidence="3" key="1">
    <citation type="submission" date="2021-03" db="EMBL/GenBank/DDBJ databases">
        <title>Ottowia sp. 27C isolated from the cloaca of a Giant Asian pond turtle (Heosemys grandis).</title>
        <authorList>
            <person name="Spergser J."/>
            <person name="Busse H.-J."/>
        </authorList>
    </citation>
    <scope>NUCLEOTIDE SEQUENCE</scope>
    <source>
        <strain evidence="3">27C</strain>
    </source>
</reference>
<dbReference type="Pfam" id="PF21722">
    <property type="entry name" value="Gly_rich_2"/>
    <property type="match status" value="1"/>
</dbReference>
<organism evidence="3 4">
    <name type="scientific">Ottowia testudinis</name>
    <dbReference type="NCBI Taxonomy" id="2816950"/>
    <lineage>
        <taxon>Bacteria</taxon>
        <taxon>Pseudomonadati</taxon>
        <taxon>Pseudomonadota</taxon>
        <taxon>Betaproteobacteria</taxon>
        <taxon>Burkholderiales</taxon>
        <taxon>Comamonadaceae</taxon>
        <taxon>Ottowia</taxon>
    </lineage>
</organism>
<dbReference type="Proteomes" id="UP000663903">
    <property type="component" value="Chromosome"/>
</dbReference>
<accession>A0A975CDW5</accession>
<keyword evidence="4" id="KW-1185">Reference proteome</keyword>
<feature type="signal peptide" evidence="1">
    <location>
        <begin position="1"/>
        <end position="19"/>
    </location>
</feature>
<evidence type="ECO:0000313" key="3">
    <source>
        <dbReference type="EMBL" id="QTD43971.1"/>
    </source>
</evidence>
<keyword evidence="1" id="KW-0732">Signal</keyword>